<name>A0ABD3XI26_SINWO</name>
<organism evidence="1 2">
    <name type="scientific">Sinanodonta woodiana</name>
    <name type="common">Chinese pond mussel</name>
    <name type="synonym">Anodonta woodiana</name>
    <dbReference type="NCBI Taxonomy" id="1069815"/>
    <lineage>
        <taxon>Eukaryota</taxon>
        <taxon>Metazoa</taxon>
        <taxon>Spiralia</taxon>
        <taxon>Lophotrochozoa</taxon>
        <taxon>Mollusca</taxon>
        <taxon>Bivalvia</taxon>
        <taxon>Autobranchia</taxon>
        <taxon>Heteroconchia</taxon>
        <taxon>Palaeoheterodonta</taxon>
        <taxon>Unionida</taxon>
        <taxon>Unionoidea</taxon>
        <taxon>Unionidae</taxon>
        <taxon>Unioninae</taxon>
        <taxon>Sinanodonta</taxon>
    </lineage>
</organism>
<reference evidence="1 2" key="1">
    <citation type="submission" date="2024-11" db="EMBL/GenBank/DDBJ databases">
        <title>Chromosome-level genome assembly of the freshwater bivalve Anodonta woodiana.</title>
        <authorList>
            <person name="Chen X."/>
        </authorList>
    </citation>
    <scope>NUCLEOTIDE SEQUENCE [LARGE SCALE GENOMIC DNA]</scope>
    <source>
        <strain evidence="1">MN2024</strain>
        <tissue evidence="1">Gills</tissue>
    </source>
</reference>
<protein>
    <submittedName>
        <fullName evidence="1">Uncharacterized protein</fullName>
    </submittedName>
</protein>
<comment type="caution">
    <text evidence="1">The sequence shown here is derived from an EMBL/GenBank/DDBJ whole genome shotgun (WGS) entry which is preliminary data.</text>
</comment>
<dbReference type="Proteomes" id="UP001634394">
    <property type="component" value="Unassembled WGS sequence"/>
</dbReference>
<keyword evidence="2" id="KW-1185">Reference proteome</keyword>
<gene>
    <name evidence="1" type="ORF">ACJMK2_024721</name>
</gene>
<dbReference type="EMBL" id="JBJQND010000002">
    <property type="protein sequence ID" value="KAL3884590.1"/>
    <property type="molecule type" value="Genomic_DNA"/>
</dbReference>
<evidence type="ECO:0000313" key="1">
    <source>
        <dbReference type="EMBL" id="KAL3884590.1"/>
    </source>
</evidence>
<evidence type="ECO:0000313" key="2">
    <source>
        <dbReference type="Proteomes" id="UP001634394"/>
    </source>
</evidence>
<dbReference type="AlphaFoldDB" id="A0ABD3XI26"/>
<sequence length="155" mass="17416">MTASITETRKDKILKSLRKKLLFRRATHTSEGPDSGGESSVITKVRRGILAGNKNANKGSRKIEIGWLNFDTSNQMCRQVRKKRGGSTRRVDICKESTIKEVEAVAKSLFFPNGTSPNGPIENFDFEIRDFSGEKTECKETIGEINILRFYLASK</sequence>
<accession>A0ABD3XI26</accession>
<proteinExistence type="predicted"/>